<dbReference type="GO" id="GO:0006357">
    <property type="term" value="P:regulation of transcription by RNA polymerase II"/>
    <property type="evidence" value="ECO:0007669"/>
    <property type="project" value="InterPro"/>
</dbReference>
<evidence type="ECO:0000256" key="7">
    <source>
        <dbReference type="ARBA" id="ARBA00031259"/>
    </source>
</evidence>
<proteinExistence type="inferred from homology"/>
<accession>A0A4S2MX05</accession>
<dbReference type="AlphaFoldDB" id="A0A4S2MX05"/>
<dbReference type="EMBL" id="ML220121">
    <property type="protein sequence ID" value="TGZ81113.1"/>
    <property type="molecule type" value="Genomic_DNA"/>
</dbReference>
<protein>
    <recommendedName>
        <fullName evidence="3 8">Mediator of RNA polymerase II transcription subunit 6</fullName>
    </recommendedName>
    <alternativeName>
        <fullName evidence="7 8">Mediator complex subunit 6</fullName>
    </alternativeName>
</protein>
<keyword evidence="6 8" id="KW-0539">Nucleus</keyword>
<evidence type="ECO:0000256" key="1">
    <source>
        <dbReference type="ARBA" id="ARBA00004123"/>
    </source>
</evidence>
<evidence type="ECO:0000256" key="4">
    <source>
        <dbReference type="ARBA" id="ARBA00023015"/>
    </source>
</evidence>
<dbReference type="FunCoup" id="A0A4S2MX05">
    <property type="interactions" value="789"/>
</dbReference>
<dbReference type="PANTHER" id="PTHR13104">
    <property type="entry name" value="MED-6-RELATED"/>
    <property type="match status" value="1"/>
</dbReference>
<keyword evidence="8" id="KW-0010">Activator</keyword>
<dbReference type="InterPro" id="IPR007018">
    <property type="entry name" value="Mediator_Med6"/>
</dbReference>
<feature type="compositionally biased region" description="Low complexity" evidence="9">
    <location>
        <begin position="161"/>
        <end position="210"/>
    </location>
</feature>
<comment type="function">
    <text evidence="8">Component of the Mediator complex, a coactivator involved in the regulated transcription of nearly all RNA polymerase II-dependent genes. Mediator functions as a bridge to convey information from gene-specific regulatory proteins to the basal RNA polymerase II transcription machinery. Mediator is recruited to promoters by direct interactions with regulatory proteins and serves as a scaffold for the assembly of a functional preinitiation complex with RNA polymerase II and the general transcription factors.</text>
</comment>
<reference evidence="10 11" key="1">
    <citation type="submission" date="2019-04" db="EMBL/GenBank/DDBJ databases">
        <title>Comparative genomics and transcriptomics to analyze fruiting body development in filamentous ascomycetes.</title>
        <authorList>
            <consortium name="DOE Joint Genome Institute"/>
            <person name="Lutkenhaus R."/>
            <person name="Traeger S."/>
            <person name="Breuer J."/>
            <person name="Kuo A."/>
            <person name="Lipzen A."/>
            <person name="Pangilinan J."/>
            <person name="Dilworth D."/>
            <person name="Sandor L."/>
            <person name="Poggeler S."/>
            <person name="Barry K."/>
            <person name="Grigoriev I.V."/>
            <person name="Nowrousian M."/>
        </authorList>
    </citation>
    <scope>NUCLEOTIDE SEQUENCE [LARGE SCALE GENOMIC DNA]</scope>
    <source>
        <strain evidence="10 11">CBS 389.68</strain>
    </source>
</reference>
<keyword evidence="5 8" id="KW-0804">Transcription</keyword>
<dbReference type="GO" id="GO:0003712">
    <property type="term" value="F:transcription coregulator activity"/>
    <property type="evidence" value="ECO:0007669"/>
    <property type="project" value="InterPro"/>
</dbReference>
<comment type="subcellular location">
    <subcellularLocation>
        <location evidence="1 8">Nucleus</location>
    </subcellularLocation>
</comment>
<keyword evidence="4 8" id="KW-0805">Transcription regulation</keyword>
<comment type="subunit">
    <text evidence="8">Component of the Mediator complex.</text>
</comment>
<evidence type="ECO:0000256" key="9">
    <source>
        <dbReference type="SAM" id="MobiDB-lite"/>
    </source>
</evidence>
<dbReference type="Pfam" id="PF04934">
    <property type="entry name" value="Med6"/>
    <property type="match status" value="1"/>
</dbReference>
<comment type="similarity">
    <text evidence="2 8">Belongs to the Mediator complex subunit 6 family.</text>
</comment>
<feature type="compositionally biased region" description="Polar residues" evidence="9">
    <location>
        <begin position="211"/>
        <end position="222"/>
    </location>
</feature>
<evidence type="ECO:0000256" key="8">
    <source>
        <dbReference type="RuleBase" id="RU364143"/>
    </source>
</evidence>
<keyword evidence="11" id="KW-1185">Reference proteome</keyword>
<dbReference type="InParanoid" id="A0A4S2MX05"/>
<dbReference type="GO" id="GO:0016592">
    <property type="term" value="C:mediator complex"/>
    <property type="evidence" value="ECO:0007669"/>
    <property type="project" value="InterPro"/>
</dbReference>
<sequence length="306" mass="32023">MARPPSPPPRPRTPLDETLYRDPLFLQHWPLQSQNIMQYFHSSPFFDATSNNGMLIGQLTNNAAMAAQITSQEAFDAKLREMKGEEFVCVGGSEETGVWIVRKQRRWGKGEGDVVRLGTYYVAGTGNVYQAPSVGDVVSNRLLNISSKLRKSLSIASSTLSTAPAVSSSQPAPASSSFNTTTTTTPLPASQQPASTPASTAPGTTAGGSSVPQMKVSQSRAQQDLHLMRSALRMSLQFGGEYMDGPPTIVGGQSEPGRAAVGAAISRPASVAGVATPVGSSQIPPGGQGIPGADVRRSLLAAGAKK</sequence>
<dbReference type="InterPro" id="IPR038566">
    <property type="entry name" value="Mediator_Med6_sf"/>
</dbReference>
<organism evidence="10 11">
    <name type="scientific">Ascodesmis nigricans</name>
    <dbReference type="NCBI Taxonomy" id="341454"/>
    <lineage>
        <taxon>Eukaryota</taxon>
        <taxon>Fungi</taxon>
        <taxon>Dikarya</taxon>
        <taxon>Ascomycota</taxon>
        <taxon>Pezizomycotina</taxon>
        <taxon>Pezizomycetes</taxon>
        <taxon>Pezizales</taxon>
        <taxon>Ascodesmidaceae</taxon>
        <taxon>Ascodesmis</taxon>
    </lineage>
</organism>
<evidence type="ECO:0000256" key="2">
    <source>
        <dbReference type="ARBA" id="ARBA00007526"/>
    </source>
</evidence>
<evidence type="ECO:0000313" key="10">
    <source>
        <dbReference type="EMBL" id="TGZ81113.1"/>
    </source>
</evidence>
<evidence type="ECO:0000256" key="6">
    <source>
        <dbReference type="ARBA" id="ARBA00023242"/>
    </source>
</evidence>
<evidence type="ECO:0000256" key="5">
    <source>
        <dbReference type="ARBA" id="ARBA00023163"/>
    </source>
</evidence>
<feature type="region of interest" description="Disordered" evidence="9">
    <location>
        <begin position="275"/>
        <end position="306"/>
    </location>
</feature>
<dbReference type="OrthoDB" id="344220at2759"/>
<feature type="region of interest" description="Disordered" evidence="9">
    <location>
        <begin position="161"/>
        <end position="222"/>
    </location>
</feature>
<dbReference type="Proteomes" id="UP000298138">
    <property type="component" value="Unassembled WGS sequence"/>
</dbReference>
<evidence type="ECO:0000313" key="11">
    <source>
        <dbReference type="Proteomes" id="UP000298138"/>
    </source>
</evidence>
<dbReference type="STRING" id="341454.A0A4S2MX05"/>
<gene>
    <name evidence="8" type="primary">MED6</name>
    <name evidence="10" type="ORF">EX30DRAFT_348983</name>
</gene>
<name>A0A4S2MX05_9PEZI</name>
<evidence type="ECO:0000256" key="3">
    <source>
        <dbReference type="ARBA" id="ARBA00020634"/>
    </source>
</evidence>
<dbReference type="Gene3D" id="3.10.450.580">
    <property type="entry name" value="Mediator complex, subunit Med6"/>
    <property type="match status" value="1"/>
</dbReference>